<sequence>MGNCWTRSLPSSGDRPNSNTAPDTNNQSGSILFSAGLSNLRLIRNSNSTSLGRSSNSGGNSRLFSSSGGNSRLFSSSNNHSTGNNTSTSFWDSENSQASRVRDEEEFPNGHILDAANLKVFTWAELKSATRNFRPENVLGEGGFGKVFKGLIKEGAESKKGGGLTIAIKILNSHSRQGLAEWQSEVNFLGRLSHPNLVKLLGFGHEDRKLFLVYEFQPRGSLDNHLFGRGSNVRPLSWDKRLKVIIGAARGLNFLHSEKIIYRDFKPSNILLDKVVGTSGYAAPEYVVTGHLYVKSDVYGFGLVLMEILTGKQIGEIMRIGEQTSLCDWLKSNLLNRAKSRSNMDPKLEGKYPPNLASQIAQLALKCIQTEHKIRPSMKEVVETLESIEAANDKPADNRKRTSNSREVQLHGQLDGS</sequence>
<name>A0ACB0JXM6_TRIPR</name>
<dbReference type="EMBL" id="CASHSV030000109">
    <property type="protein sequence ID" value="CAJ2649852.1"/>
    <property type="molecule type" value="Genomic_DNA"/>
</dbReference>
<reference evidence="1" key="1">
    <citation type="submission" date="2023-10" db="EMBL/GenBank/DDBJ databases">
        <authorList>
            <person name="Rodriguez Cubillos JULIANA M."/>
            <person name="De Vega J."/>
        </authorList>
    </citation>
    <scope>NUCLEOTIDE SEQUENCE</scope>
</reference>
<keyword evidence="2" id="KW-1185">Reference proteome</keyword>
<protein>
    <submittedName>
        <fullName evidence="1">Uncharacterized protein</fullName>
    </submittedName>
</protein>
<proteinExistence type="predicted"/>
<evidence type="ECO:0000313" key="1">
    <source>
        <dbReference type="EMBL" id="CAJ2649852.1"/>
    </source>
</evidence>
<organism evidence="1 2">
    <name type="scientific">Trifolium pratense</name>
    <name type="common">Red clover</name>
    <dbReference type="NCBI Taxonomy" id="57577"/>
    <lineage>
        <taxon>Eukaryota</taxon>
        <taxon>Viridiplantae</taxon>
        <taxon>Streptophyta</taxon>
        <taxon>Embryophyta</taxon>
        <taxon>Tracheophyta</taxon>
        <taxon>Spermatophyta</taxon>
        <taxon>Magnoliopsida</taxon>
        <taxon>eudicotyledons</taxon>
        <taxon>Gunneridae</taxon>
        <taxon>Pentapetalae</taxon>
        <taxon>rosids</taxon>
        <taxon>fabids</taxon>
        <taxon>Fabales</taxon>
        <taxon>Fabaceae</taxon>
        <taxon>Papilionoideae</taxon>
        <taxon>50 kb inversion clade</taxon>
        <taxon>NPAAA clade</taxon>
        <taxon>Hologalegina</taxon>
        <taxon>IRL clade</taxon>
        <taxon>Trifolieae</taxon>
        <taxon>Trifolium</taxon>
    </lineage>
</organism>
<dbReference type="Proteomes" id="UP001177021">
    <property type="component" value="Unassembled WGS sequence"/>
</dbReference>
<accession>A0ACB0JXM6</accession>
<gene>
    <name evidence="1" type="ORF">MILVUS5_LOCUS17854</name>
</gene>
<comment type="caution">
    <text evidence="1">The sequence shown here is derived from an EMBL/GenBank/DDBJ whole genome shotgun (WGS) entry which is preliminary data.</text>
</comment>
<evidence type="ECO:0000313" key="2">
    <source>
        <dbReference type="Proteomes" id="UP001177021"/>
    </source>
</evidence>